<evidence type="ECO:0000259" key="4">
    <source>
        <dbReference type="PROSITE" id="PS50042"/>
    </source>
</evidence>
<keyword evidence="3" id="KW-0804">Transcription</keyword>
<dbReference type="PANTHER" id="PTHR24567:SF26">
    <property type="entry name" value="REGULATORY PROTEIN YEIL"/>
    <property type="match status" value="1"/>
</dbReference>
<evidence type="ECO:0000313" key="6">
    <source>
        <dbReference type="Proteomes" id="UP000887320"/>
    </source>
</evidence>
<dbReference type="PROSITE" id="PS50042">
    <property type="entry name" value="CNMP_BINDING_3"/>
    <property type="match status" value="1"/>
</dbReference>
<dbReference type="Pfam" id="PF00027">
    <property type="entry name" value="cNMP_binding"/>
    <property type="match status" value="1"/>
</dbReference>
<organism evidence="5 6">
    <name type="scientific">Acinetobacter guillouiae</name>
    <name type="common">Acinetobacter genomosp. 11</name>
    <dbReference type="NCBI Taxonomy" id="106649"/>
    <lineage>
        <taxon>Bacteria</taxon>
        <taxon>Pseudomonadati</taxon>
        <taxon>Pseudomonadota</taxon>
        <taxon>Gammaproteobacteria</taxon>
        <taxon>Moraxellales</taxon>
        <taxon>Moraxellaceae</taxon>
        <taxon>Acinetobacter</taxon>
    </lineage>
</organism>
<dbReference type="EMBL" id="JAHWXT010000001">
    <property type="protein sequence ID" value="MCF0262953.1"/>
    <property type="molecule type" value="Genomic_DNA"/>
</dbReference>
<dbReference type="RefSeq" id="WP_234622429.1">
    <property type="nucleotide sequence ID" value="NZ_JAHWXT010000001.1"/>
</dbReference>
<keyword evidence="2" id="KW-0238">DNA-binding</keyword>
<evidence type="ECO:0000256" key="3">
    <source>
        <dbReference type="ARBA" id="ARBA00023163"/>
    </source>
</evidence>
<dbReference type="InterPro" id="IPR012318">
    <property type="entry name" value="HTH_CRP"/>
</dbReference>
<dbReference type="InterPro" id="IPR018490">
    <property type="entry name" value="cNMP-bd_dom_sf"/>
</dbReference>
<gene>
    <name evidence="5" type="ORF">KW868_00485</name>
</gene>
<dbReference type="SUPFAM" id="SSF51206">
    <property type="entry name" value="cAMP-binding domain-like"/>
    <property type="match status" value="1"/>
</dbReference>
<protein>
    <submittedName>
        <fullName evidence="5">Cyclic nucleotide-binding domain-containing protein</fullName>
    </submittedName>
</protein>
<dbReference type="InterPro" id="IPR036390">
    <property type="entry name" value="WH_DNA-bd_sf"/>
</dbReference>
<dbReference type="GO" id="GO:0003677">
    <property type="term" value="F:DNA binding"/>
    <property type="evidence" value="ECO:0007669"/>
    <property type="project" value="UniProtKB-KW"/>
</dbReference>
<dbReference type="Gene3D" id="2.60.120.10">
    <property type="entry name" value="Jelly Rolls"/>
    <property type="match status" value="1"/>
</dbReference>
<evidence type="ECO:0000256" key="1">
    <source>
        <dbReference type="ARBA" id="ARBA00023015"/>
    </source>
</evidence>
<dbReference type="Pfam" id="PF13545">
    <property type="entry name" value="HTH_Crp_2"/>
    <property type="match status" value="1"/>
</dbReference>
<feature type="domain" description="Cyclic nucleotide-binding" evidence="4">
    <location>
        <begin position="10"/>
        <end position="137"/>
    </location>
</feature>
<keyword evidence="1" id="KW-0805">Transcription regulation</keyword>
<sequence length="227" mass="25729">MRTISNDELIQNYIDEFSLSRYFSPILLENFLLKQIEAGEFLLAQGSSLSSLYLLVNGKLQVEHYQKDGSCAVFSIERAFSVIGDLELFLDRDIGTVSTVTAISKADILEISLSKIEQYAFNDPAFLRFICSHLSQKLYASTQLLTNATLPAFIKVRKYLAIRAEMEGSMIHLEKRDSIAAMLGISTRQLNRIFKDLSDLNIIQFKNKTLKILDSDYLAEIEPIDLL</sequence>
<accession>A0A8X8GDU5</accession>
<dbReference type="InterPro" id="IPR050397">
    <property type="entry name" value="Env_Response_Regulators"/>
</dbReference>
<comment type="caution">
    <text evidence="5">The sequence shown here is derived from an EMBL/GenBank/DDBJ whole genome shotgun (WGS) entry which is preliminary data.</text>
</comment>
<dbReference type="InterPro" id="IPR000595">
    <property type="entry name" value="cNMP-bd_dom"/>
</dbReference>
<dbReference type="GO" id="GO:0005829">
    <property type="term" value="C:cytosol"/>
    <property type="evidence" value="ECO:0007669"/>
    <property type="project" value="TreeGrafter"/>
</dbReference>
<proteinExistence type="predicted"/>
<dbReference type="AlphaFoldDB" id="A0A8X8GDU5"/>
<dbReference type="PANTHER" id="PTHR24567">
    <property type="entry name" value="CRP FAMILY TRANSCRIPTIONAL REGULATORY PROTEIN"/>
    <property type="match status" value="1"/>
</dbReference>
<reference evidence="5" key="1">
    <citation type="submission" date="2021-07" db="EMBL/GenBank/DDBJ databases">
        <authorList>
            <person name="Fernandez M."/>
            <person name="Pereira P."/>
            <person name="Torres Tejerizo G.A."/>
            <person name="Gonzalez P."/>
            <person name="Agostini E."/>
        </authorList>
    </citation>
    <scope>NUCLEOTIDE SEQUENCE</scope>
    <source>
        <strain evidence="5">SFC 500-1A</strain>
    </source>
</reference>
<evidence type="ECO:0000256" key="2">
    <source>
        <dbReference type="ARBA" id="ARBA00023125"/>
    </source>
</evidence>
<dbReference type="SUPFAM" id="SSF46785">
    <property type="entry name" value="Winged helix' DNA-binding domain"/>
    <property type="match status" value="1"/>
</dbReference>
<dbReference type="Proteomes" id="UP000887320">
    <property type="component" value="Unassembled WGS sequence"/>
</dbReference>
<dbReference type="InterPro" id="IPR014710">
    <property type="entry name" value="RmlC-like_jellyroll"/>
</dbReference>
<evidence type="ECO:0000313" key="5">
    <source>
        <dbReference type="EMBL" id="MCF0262953.1"/>
    </source>
</evidence>
<name>A0A8X8GDU5_ACIGI</name>
<dbReference type="GO" id="GO:0003700">
    <property type="term" value="F:DNA-binding transcription factor activity"/>
    <property type="evidence" value="ECO:0007669"/>
    <property type="project" value="TreeGrafter"/>
</dbReference>